<dbReference type="EMBL" id="CP022426">
    <property type="protein sequence ID" value="ATP11043.1"/>
    <property type="molecule type" value="Genomic_DNA"/>
</dbReference>
<dbReference type="EMBL" id="CP022426">
    <property type="protein sequence ID" value="ATP09222.1"/>
    <property type="molecule type" value="Genomic_DNA"/>
</dbReference>
<feature type="transmembrane region" description="Helical" evidence="1">
    <location>
        <begin position="20"/>
        <end position="39"/>
    </location>
</feature>
<dbReference type="EMBL" id="CP022426">
    <property type="protein sequence ID" value="ATP09996.1"/>
    <property type="molecule type" value="Genomic_DNA"/>
</dbReference>
<evidence type="ECO:0000313" key="10">
    <source>
        <dbReference type="Proteomes" id="UP000222916"/>
    </source>
</evidence>
<evidence type="ECO:0000313" key="3">
    <source>
        <dbReference type="EMBL" id="ATP09222.1"/>
    </source>
</evidence>
<dbReference type="EMBL" id="CP022426">
    <property type="protein sequence ID" value="ATP11051.1"/>
    <property type="molecule type" value="Genomic_DNA"/>
</dbReference>
<dbReference type="AlphaFoldDB" id="A0A2D1QG44"/>
<dbReference type="EMBL" id="CP022426">
    <property type="protein sequence ID" value="ATP10025.1"/>
    <property type="molecule type" value="Genomic_DNA"/>
</dbReference>
<keyword evidence="1" id="KW-0812">Transmembrane</keyword>
<organism evidence="3 10">
    <name type="scientific">Aeromonas salmonicida subsp. pectinolytica 34mel</name>
    <dbReference type="NCBI Taxonomy" id="1324960"/>
    <lineage>
        <taxon>Bacteria</taxon>
        <taxon>Pseudomonadati</taxon>
        <taxon>Pseudomonadota</taxon>
        <taxon>Gammaproteobacteria</taxon>
        <taxon>Aeromonadales</taxon>
        <taxon>Aeromonadaceae</taxon>
        <taxon>Aeromonas</taxon>
    </lineage>
</organism>
<protein>
    <submittedName>
        <fullName evidence="3">Uncharacterized protein</fullName>
    </submittedName>
</protein>
<evidence type="ECO:0000313" key="7">
    <source>
        <dbReference type="EMBL" id="ATP10348.1"/>
    </source>
</evidence>
<evidence type="ECO:0000313" key="5">
    <source>
        <dbReference type="EMBL" id="ATP09996.1"/>
    </source>
</evidence>
<proteinExistence type="predicted"/>
<gene>
    <name evidence="2" type="ORF">Asalp_14730</name>
    <name evidence="3" type="ORF">Asalp_20340</name>
    <name evidence="4" type="ORF">Asalp_24080</name>
    <name evidence="5" type="ORF">Asalp_28780</name>
    <name evidence="6" type="ORF">Asalp_29090</name>
    <name evidence="7" type="ORF">Asalp_32470</name>
    <name evidence="8" type="ORF">Asalp_39630</name>
    <name evidence="9" type="ORF">Asalp_39750</name>
</gene>
<keyword evidence="1" id="KW-1133">Transmembrane helix</keyword>
<dbReference type="Proteomes" id="UP000222916">
    <property type="component" value="Chromosome"/>
</dbReference>
<dbReference type="EMBL" id="CP022426">
    <property type="protein sequence ID" value="ATP08681.1"/>
    <property type="molecule type" value="Genomic_DNA"/>
</dbReference>
<evidence type="ECO:0000313" key="2">
    <source>
        <dbReference type="EMBL" id="ATP08681.1"/>
    </source>
</evidence>
<name>A0A2D1QG44_AERSA</name>
<dbReference type="EMBL" id="CP022426">
    <property type="protein sequence ID" value="ATP10348.1"/>
    <property type="molecule type" value="Genomic_DNA"/>
</dbReference>
<reference evidence="3" key="1">
    <citation type="submission" date="2017-07" db="EMBL/GenBank/DDBJ databases">
        <title>The complete and fully assembled genome sequence of Aeromonas salmonicida subsp. pectolytica and its comparative analysis to other fully sequenced and assembled Aeromonas strains: deep investigation of the mobilome in environmental and pathogenic strains.</title>
        <authorList>
            <person name="Pfeiffer F."/>
            <person name="Zamora-Lagos M.-A."/>
            <person name="Blettinger M."/>
            <person name="Yeroslaviz A."/>
            <person name="Dahl A."/>
            <person name="Gruber S."/>
            <person name="Habermann B.H."/>
        </authorList>
    </citation>
    <scope>NUCLEOTIDE SEQUENCE</scope>
    <source>
        <strain evidence="3">34mel</strain>
    </source>
</reference>
<reference evidence="10" key="2">
    <citation type="journal article" date="2018" name="BMC Genomics">
        <title>The complete and fully assembled genome sequence of Aeromonas salmonicida subsp. pectinolytica and its comparative analysis with other Aeromonas species: investigation of the mobilome in environmental and pathogenic strains.</title>
        <authorList>
            <person name="Pfeiffer F."/>
            <person name="Zamora-Lagos M.A."/>
            <person name="Blettinger M."/>
            <person name="Yeroslaviz A."/>
            <person name="Dahl A."/>
            <person name="Gruber S."/>
            <person name="Habermann B.H."/>
        </authorList>
    </citation>
    <scope>NUCLEOTIDE SEQUENCE [LARGE SCALE GENOMIC DNA]</scope>
    <source>
        <strain evidence="10">34mel</strain>
    </source>
</reference>
<sequence length="40" mass="4790">MRSQPDHQVKFQGEDVSKLLTMEIMEIIIFWISCAFFELK</sequence>
<evidence type="ECO:0000313" key="8">
    <source>
        <dbReference type="EMBL" id="ATP11043.1"/>
    </source>
</evidence>
<keyword evidence="1" id="KW-0472">Membrane</keyword>
<evidence type="ECO:0000256" key="1">
    <source>
        <dbReference type="SAM" id="Phobius"/>
    </source>
</evidence>
<evidence type="ECO:0000313" key="9">
    <source>
        <dbReference type="EMBL" id="ATP11051.1"/>
    </source>
</evidence>
<evidence type="ECO:0000313" key="4">
    <source>
        <dbReference type="EMBL" id="ATP09558.1"/>
    </source>
</evidence>
<dbReference type="EMBL" id="CP022426">
    <property type="protein sequence ID" value="ATP09558.1"/>
    <property type="molecule type" value="Genomic_DNA"/>
</dbReference>
<evidence type="ECO:0000313" key="6">
    <source>
        <dbReference type="EMBL" id="ATP10025.1"/>
    </source>
</evidence>
<accession>A0A2D1QG44</accession>